<dbReference type="PANTHER" id="PTHR47074:SF73">
    <property type="entry name" value="OS04G0448401 PROTEIN"/>
    <property type="match status" value="1"/>
</dbReference>
<dbReference type="EMBL" id="BQKI01000017">
    <property type="protein sequence ID" value="GJN09926.1"/>
    <property type="molecule type" value="Genomic_DNA"/>
</dbReference>
<dbReference type="Proteomes" id="UP001054889">
    <property type="component" value="Unassembled WGS sequence"/>
</dbReference>
<dbReference type="PANTHER" id="PTHR47074">
    <property type="entry name" value="BNAC02G40300D PROTEIN"/>
    <property type="match status" value="1"/>
</dbReference>
<dbReference type="SUPFAM" id="SSF53098">
    <property type="entry name" value="Ribonuclease H-like"/>
    <property type="match status" value="1"/>
</dbReference>
<dbReference type="CDD" id="cd06222">
    <property type="entry name" value="RNase_H_like"/>
    <property type="match status" value="1"/>
</dbReference>
<name>A0AAV5DI75_ELECO</name>
<dbReference type="GO" id="GO:0004523">
    <property type="term" value="F:RNA-DNA hybrid ribonuclease activity"/>
    <property type="evidence" value="ECO:0007669"/>
    <property type="project" value="InterPro"/>
</dbReference>
<reference evidence="2" key="1">
    <citation type="journal article" date="2018" name="DNA Res.">
        <title>Multiple hybrid de novo genome assembly of finger millet, an orphan allotetraploid crop.</title>
        <authorList>
            <person name="Hatakeyama M."/>
            <person name="Aluri S."/>
            <person name="Balachadran M.T."/>
            <person name="Sivarajan S.R."/>
            <person name="Patrignani A."/>
            <person name="Gruter S."/>
            <person name="Poveda L."/>
            <person name="Shimizu-Inatsugi R."/>
            <person name="Baeten J."/>
            <person name="Francoijs K.J."/>
            <person name="Nataraja K.N."/>
            <person name="Reddy Y.A.N."/>
            <person name="Phadnis S."/>
            <person name="Ravikumar R.L."/>
            <person name="Schlapbach R."/>
            <person name="Sreeman S.M."/>
            <person name="Shimizu K.K."/>
        </authorList>
    </citation>
    <scope>NUCLEOTIDE SEQUENCE</scope>
</reference>
<protein>
    <recommendedName>
        <fullName evidence="1">RNase H type-1 domain-containing protein</fullName>
    </recommendedName>
</protein>
<dbReference type="InterPro" id="IPR052929">
    <property type="entry name" value="RNase_H-like_EbsB-rel"/>
</dbReference>
<dbReference type="InterPro" id="IPR012337">
    <property type="entry name" value="RNaseH-like_sf"/>
</dbReference>
<reference evidence="2" key="2">
    <citation type="submission" date="2021-12" db="EMBL/GenBank/DDBJ databases">
        <title>Resequencing data analysis of finger millet.</title>
        <authorList>
            <person name="Hatakeyama M."/>
            <person name="Aluri S."/>
            <person name="Balachadran M.T."/>
            <person name="Sivarajan S.R."/>
            <person name="Poveda L."/>
            <person name="Shimizu-Inatsugi R."/>
            <person name="Schlapbach R."/>
            <person name="Sreeman S.M."/>
            <person name="Shimizu K.K."/>
        </authorList>
    </citation>
    <scope>NUCLEOTIDE SEQUENCE</scope>
</reference>
<evidence type="ECO:0000313" key="3">
    <source>
        <dbReference type="Proteomes" id="UP001054889"/>
    </source>
</evidence>
<feature type="domain" description="RNase H type-1" evidence="1">
    <location>
        <begin position="135"/>
        <end position="253"/>
    </location>
</feature>
<organism evidence="2 3">
    <name type="scientific">Eleusine coracana subsp. coracana</name>
    <dbReference type="NCBI Taxonomy" id="191504"/>
    <lineage>
        <taxon>Eukaryota</taxon>
        <taxon>Viridiplantae</taxon>
        <taxon>Streptophyta</taxon>
        <taxon>Embryophyta</taxon>
        <taxon>Tracheophyta</taxon>
        <taxon>Spermatophyta</taxon>
        <taxon>Magnoliopsida</taxon>
        <taxon>Liliopsida</taxon>
        <taxon>Poales</taxon>
        <taxon>Poaceae</taxon>
        <taxon>PACMAD clade</taxon>
        <taxon>Chloridoideae</taxon>
        <taxon>Cynodonteae</taxon>
        <taxon>Eleusininae</taxon>
        <taxon>Eleusine</taxon>
    </lineage>
</organism>
<dbReference type="Pfam" id="PF13456">
    <property type="entry name" value="RVT_3"/>
    <property type="match status" value="1"/>
</dbReference>
<comment type="caution">
    <text evidence="2">The sequence shown here is derived from an EMBL/GenBank/DDBJ whole genome shotgun (WGS) entry which is preliminary data.</text>
</comment>
<gene>
    <name evidence="2" type="primary">ga27980</name>
    <name evidence="2" type="ORF">PR202_ga27980</name>
</gene>
<keyword evidence="3" id="KW-1185">Reference proteome</keyword>
<dbReference type="InterPro" id="IPR036397">
    <property type="entry name" value="RNaseH_sf"/>
</dbReference>
<dbReference type="AlphaFoldDB" id="A0AAV5DI75"/>
<dbReference type="Gene3D" id="3.30.420.10">
    <property type="entry name" value="Ribonuclease H-like superfamily/Ribonuclease H"/>
    <property type="match status" value="1"/>
</dbReference>
<dbReference type="InterPro" id="IPR002156">
    <property type="entry name" value="RNaseH_domain"/>
</dbReference>
<accession>A0AAV5DI75</accession>
<proteinExistence type="predicted"/>
<dbReference type="InterPro" id="IPR044730">
    <property type="entry name" value="RNase_H-like_dom_plant"/>
</dbReference>
<evidence type="ECO:0000313" key="2">
    <source>
        <dbReference type="EMBL" id="GJN09926.1"/>
    </source>
</evidence>
<evidence type="ECO:0000259" key="1">
    <source>
        <dbReference type="Pfam" id="PF13456"/>
    </source>
</evidence>
<sequence length="279" mass="30745">MADQSVCTLCGAPDSWKHSLVECNMARCVWALEEEETVEHLCMAQATDARDWLMTLIQSLDHGRLVKVCVTLWAIWYARRKAIHENIFQSPLSTHNFVLQFISELQAVSTEKTTKGVAGQVPRWIPPPAGLMKINVDATLSKNVARGSVAAVARDGEGNFLGASAMNLLGISDPESMEALAYREGLALASDLALHSFRLASDNANIIKSISERNLGVYGQLTEEIKARAREFRKVEFVHENRRANGDAHNLARGNVTSDADRLVWLLVSPPGMCTAFEL</sequence>
<dbReference type="GO" id="GO:0003676">
    <property type="term" value="F:nucleic acid binding"/>
    <property type="evidence" value="ECO:0007669"/>
    <property type="project" value="InterPro"/>
</dbReference>